<dbReference type="Gene3D" id="3.40.920.10">
    <property type="entry name" value="Pyruvate-ferredoxin oxidoreductase, PFOR, domain III"/>
    <property type="match status" value="1"/>
</dbReference>
<dbReference type="SUPFAM" id="SSF53323">
    <property type="entry name" value="Pyruvate-ferredoxin oxidoreductase, PFOR, domain III"/>
    <property type="match status" value="1"/>
</dbReference>
<dbReference type="PANTHER" id="PTHR42730:SF1">
    <property type="entry name" value="2-OXOGLUTARATE SYNTHASE SUBUNIT KORC"/>
    <property type="match status" value="1"/>
</dbReference>
<dbReference type="EMBL" id="CP034928">
    <property type="protein sequence ID" value="QAA75924.1"/>
    <property type="molecule type" value="Genomic_DNA"/>
</dbReference>
<proteinExistence type="predicted"/>
<dbReference type="Proteomes" id="UP000287233">
    <property type="component" value="Chromosome"/>
</dbReference>
<dbReference type="GO" id="GO:0016903">
    <property type="term" value="F:oxidoreductase activity, acting on the aldehyde or oxo group of donors"/>
    <property type="evidence" value="ECO:0007669"/>
    <property type="project" value="InterPro"/>
</dbReference>
<dbReference type="InterPro" id="IPR002869">
    <property type="entry name" value="Pyrv_flavodox_OxRed_cen"/>
</dbReference>
<name>A0A410FSG0_BIPS1</name>
<dbReference type="InterPro" id="IPR052554">
    <property type="entry name" value="2-oxoglutarate_synth_KorC"/>
</dbReference>
<evidence type="ECO:0000259" key="2">
    <source>
        <dbReference type="Pfam" id="PF01558"/>
    </source>
</evidence>
<evidence type="ECO:0000313" key="4">
    <source>
        <dbReference type="Proteomes" id="UP000287233"/>
    </source>
</evidence>
<dbReference type="Pfam" id="PF01558">
    <property type="entry name" value="POR"/>
    <property type="match status" value="1"/>
</dbReference>
<keyword evidence="1" id="KW-0560">Oxidoreductase</keyword>
<dbReference type="AlphaFoldDB" id="A0A410FSG0"/>
<gene>
    <name evidence="3" type="ORF">BIP78_0156</name>
</gene>
<accession>A0A410FSG0</accession>
<evidence type="ECO:0000256" key="1">
    <source>
        <dbReference type="ARBA" id="ARBA00023002"/>
    </source>
</evidence>
<dbReference type="InterPro" id="IPR019752">
    <property type="entry name" value="Pyrv/ketoisovalerate_OxRed_cat"/>
</dbReference>
<feature type="domain" description="Pyruvate/ketoisovalerate oxidoreductase catalytic" evidence="2">
    <location>
        <begin position="24"/>
        <end position="185"/>
    </location>
</feature>
<reference evidence="4" key="1">
    <citation type="submission" date="2018-12" db="EMBL/GenBank/DDBJ databases">
        <title>Complete genome sequence of an uncultured bacterium of the candidate phylum Bipolaricaulota.</title>
        <authorList>
            <person name="Kadnikov V.V."/>
            <person name="Mardanov A.V."/>
            <person name="Beletsky A.V."/>
            <person name="Frank Y.A."/>
            <person name="Karnachuk O.V."/>
            <person name="Ravin N.V."/>
        </authorList>
    </citation>
    <scope>NUCLEOTIDE SEQUENCE [LARGE SCALE GENOMIC DNA]</scope>
</reference>
<organism evidence="3 4">
    <name type="scientific">Bipolaricaulis sibiricus</name>
    <dbReference type="NCBI Taxonomy" id="2501609"/>
    <lineage>
        <taxon>Bacteria</taxon>
        <taxon>Candidatus Bipolaricaulota</taxon>
        <taxon>Candidatus Bipolaricaulia</taxon>
        <taxon>Candidatus Bipolaricaulales</taxon>
        <taxon>Candidatus Bipolaricaulaceae</taxon>
        <taxon>Candidatus Bipolaricaulis</taxon>
    </lineage>
</organism>
<dbReference type="PANTHER" id="PTHR42730">
    <property type="entry name" value="2-OXOGLUTARATE SYNTHASE SUBUNIT KORC"/>
    <property type="match status" value="1"/>
</dbReference>
<sequence length="194" mass="20521">MVAPPGAGYLRRTMRQEIRFAGFGGQGIISAGRIAGQGAVIFDGKHAVLTQSYGPEARGGACAAEVVVSDTSVDYPVVGTPDVAVIMSQEAYTTYGRDIQPGGTLILDEDLVEHEPRTDVRLLLVPATRLAEGLGRKIVANVVILGALAAAVPTVSKDALLRAVLAAVPPHTRDLNQKAFEAGYAYVKEHYREP</sequence>
<dbReference type="KEGG" id="bih:BIP78_0156"/>
<protein>
    <submittedName>
        <fullName evidence="3">2-oxoglutarate/2-oxoacid ferredoxin oxidoreductase, gamma subunit</fullName>
    </submittedName>
</protein>
<evidence type="ECO:0000313" key="3">
    <source>
        <dbReference type="EMBL" id="QAA75924.1"/>
    </source>
</evidence>